<feature type="compositionally biased region" description="Low complexity" evidence="1">
    <location>
        <begin position="125"/>
        <end position="135"/>
    </location>
</feature>
<name>A0ABQ4TAI0_METOR</name>
<accession>A0ABQ4TAI0</accession>
<reference evidence="2" key="2">
    <citation type="submission" date="2021-08" db="EMBL/GenBank/DDBJ databases">
        <authorList>
            <person name="Tani A."/>
            <person name="Ola A."/>
            <person name="Ogura Y."/>
            <person name="Katsura K."/>
            <person name="Hayashi T."/>
        </authorList>
    </citation>
    <scope>NUCLEOTIDE SEQUENCE</scope>
    <source>
        <strain evidence="2">NBRC 15689</strain>
    </source>
</reference>
<evidence type="ECO:0000313" key="2">
    <source>
        <dbReference type="EMBL" id="GJE27351.1"/>
    </source>
</evidence>
<proteinExistence type="predicted"/>
<feature type="compositionally biased region" description="Low complexity" evidence="1">
    <location>
        <begin position="72"/>
        <end position="82"/>
    </location>
</feature>
<evidence type="ECO:0000256" key="1">
    <source>
        <dbReference type="SAM" id="MobiDB-lite"/>
    </source>
</evidence>
<sequence length="196" mass="19827">MKASTLFLGFTLAVLAAVLTLLWQAFGPRPLPPSALQGPATKPAPTAPAPAERTEEPGVRSVYPGPRPSAAPRPGSSAEAPAAPAPAPAPLPEAGTEKPAPAAPARGAEAAPPDEMPGEDPQDVPAAPAPAEAAGGETGGVDLNTASVEQLNGLGAGMIGRVIVAGRPYASPDDLVTRRILTRRDFETIRPHVTVR</sequence>
<protein>
    <recommendedName>
        <fullName evidence="4">Helix-hairpin-helix domain-containing protein</fullName>
    </recommendedName>
</protein>
<feature type="compositionally biased region" description="Low complexity" evidence="1">
    <location>
        <begin position="99"/>
        <end position="113"/>
    </location>
</feature>
<dbReference type="Proteomes" id="UP001055156">
    <property type="component" value="Unassembled WGS sequence"/>
</dbReference>
<dbReference type="EMBL" id="BPQV01000005">
    <property type="protein sequence ID" value="GJE27351.1"/>
    <property type="molecule type" value="Genomic_DNA"/>
</dbReference>
<comment type="caution">
    <text evidence="2">The sequence shown here is derived from an EMBL/GenBank/DDBJ whole genome shotgun (WGS) entry which is preliminary data.</text>
</comment>
<keyword evidence="3" id="KW-1185">Reference proteome</keyword>
<gene>
    <name evidence="2" type="ORF">LKMONMHP_2209</name>
</gene>
<feature type="region of interest" description="Disordered" evidence="1">
    <location>
        <begin position="30"/>
        <end position="142"/>
    </location>
</feature>
<dbReference type="Gene3D" id="1.10.150.320">
    <property type="entry name" value="Photosystem II 12 kDa extrinsic protein"/>
    <property type="match status" value="1"/>
</dbReference>
<reference evidence="2" key="1">
    <citation type="journal article" date="2021" name="Front. Microbiol.">
        <title>Comprehensive Comparative Genomics and Phenotyping of Methylobacterium Species.</title>
        <authorList>
            <person name="Alessa O."/>
            <person name="Ogura Y."/>
            <person name="Fujitani Y."/>
            <person name="Takami H."/>
            <person name="Hayashi T."/>
            <person name="Sahin N."/>
            <person name="Tani A."/>
        </authorList>
    </citation>
    <scope>NUCLEOTIDE SEQUENCE</scope>
    <source>
        <strain evidence="2">NBRC 15689</strain>
    </source>
</reference>
<evidence type="ECO:0008006" key="4">
    <source>
        <dbReference type="Google" id="ProtNLM"/>
    </source>
</evidence>
<dbReference type="SUPFAM" id="SSF81585">
    <property type="entry name" value="PsbU/PolX domain-like"/>
    <property type="match status" value="1"/>
</dbReference>
<organism evidence="2 3">
    <name type="scientific">Methylobacterium organophilum</name>
    <dbReference type="NCBI Taxonomy" id="410"/>
    <lineage>
        <taxon>Bacteria</taxon>
        <taxon>Pseudomonadati</taxon>
        <taxon>Pseudomonadota</taxon>
        <taxon>Alphaproteobacteria</taxon>
        <taxon>Hyphomicrobiales</taxon>
        <taxon>Methylobacteriaceae</taxon>
        <taxon>Methylobacterium</taxon>
    </lineage>
</organism>
<evidence type="ECO:0000313" key="3">
    <source>
        <dbReference type="Proteomes" id="UP001055156"/>
    </source>
</evidence>
<dbReference type="RefSeq" id="WP_283206526.1">
    <property type="nucleotide sequence ID" value="NZ_BPQV01000005.1"/>
</dbReference>